<keyword evidence="1" id="KW-0812">Transmembrane</keyword>
<feature type="transmembrane region" description="Helical" evidence="1">
    <location>
        <begin position="130"/>
        <end position="146"/>
    </location>
</feature>
<keyword evidence="3" id="KW-1185">Reference proteome</keyword>
<dbReference type="STRING" id="426701.SAMN04488098_10163"/>
<dbReference type="AlphaFoldDB" id="A0A1G8ZRB8"/>
<keyword evidence="1" id="KW-0472">Membrane</keyword>
<protein>
    <submittedName>
        <fullName evidence="2">Uncharacterized protein</fullName>
    </submittedName>
</protein>
<feature type="transmembrane region" description="Helical" evidence="1">
    <location>
        <begin position="246"/>
        <end position="262"/>
    </location>
</feature>
<feature type="transmembrane region" description="Helical" evidence="1">
    <location>
        <begin position="183"/>
        <end position="201"/>
    </location>
</feature>
<keyword evidence="1" id="KW-1133">Transmembrane helix</keyword>
<name>A0A1G8ZRB8_9LACT</name>
<reference evidence="3" key="1">
    <citation type="submission" date="2016-10" db="EMBL/GenBank/DDBJ databases">
        <authorList>
            <person name="Varghese N."/>
            <person name="Submissions S."/>
        </authorList>
    </citation>
    <scope>NUCLEOTIDE SEQUENCE [LARGE SCALE GENOMIC DNA]</scope>
    <source>
        <strain evidence="3">DSM 19181</strain>
    </source>
</reference>
<proteinExistence type="predicted"/>
<organism evidence="2 3">
    <name type="scientific">Alkalibacterium thalassium</name>
    <dbReference type="NCBI Taxonomy" id="426701"/>
    <lineage>
        <taxon>Bacteria</taxon>
        <taxon>Bacillati</taxon>
        <taxon>Bacillota</taxon>
        <taxon>Bacilli</taxon>
        <taxon>Lactobacillales</taxon>
        <taxon>Carnobacteriaceae</taxon>
        <taxon>Alkalibacterium</taxon>
    </lineage>
</organism>
<evidence type="ECO:0000313" key="3">
    <source>
        <dbReference type="Proteomes" id="UP000199433"/>
    </source>
</evidence>
<dbReference type="OrthoDB" id="2156233at2"/>
<feature type="transmembrane region" description="Helical" evidence="1">
    <location>
        <begin position="84"/>
        <end position="100"/>
    </location>
</feature>
<feature type="transmembrane region" description="Helical" evidence="1">
    <location>
        <begin position="221"/>
        <end position="240"/>
    </location>
</feature>
<dbReference type="EMBL" id="FNFK01000016">
    <property type="protein sequence ID" value="SDK17591.1"/>
    <property type="molecule type" value="Genomic_DNA"/>
</dbReference>
<evidence type="ECO:0000256" key="1">
    <source>
        <dbReference type="SAM" id="Phobius"/>
    </source>
</evidence>
<dbReference type="Proteomes" id="UP000199433">
    <property type="component" value="Unassembled WGS sequence"/>
</dbReference>
<feature type="transmembrane region" description="Helical" evidence="1">
    <location>
        <begin position="59"/>
        <end position="78"/>
    </location>
</feature>
<sequence>MFTLGRKIDPRIKTNLAIVTGTFAAFIAGWLLTTELISGFYLGGTVFVTWALSRDVDPAHSYSAFVAVFLTLTNLLYIETIETTQILVLFWLILILRAVNGITGKTLTLLDILLALGFTVFLSFNQANRLYLFVFVLAMAGLYRIGERQKAVLAAGILAFALAIVQLLFMHRLTLAAFDGQDPVTLILIAVTVLSAVLFWFISRRECKDDQGKQADLRRIFTGQVIYCAAVLLLVFFEDLSINDHLIHLSVLLGSVIHYMWLRIKEAGA</sequence>
<gene>
    <name evidence="2" type="ORF">SAMN04488098_10163</name>
</gene>
<evidence type="ECO:0000313" key="2">
    <source>
        <dbReference type="EMBL" id="SDK17591.1"/>
    </source>
</evidence>
<dbReference type="RefSeq" id="WP_091266346.1">
    <property type="nucleotide sequence ID" value="NZ_FNFK01000016.1"/>
</dbReference>
<feature type="transmembrane region" description="Helical" evidence="1">
    <location>
        <begin position="151"/>
        <end position="171"/>
    </location>
</feature>
<accession>A0A1G8ZRB8</accession>